<proteinExistence type="predicted"/>
<dbReference type="GO" id="GO:0043565">
    <property type="term" value="F:sequence-specific DNA binding"/>
    <property type="evidence" value="ECO:0007669"/>
    <property type="project" value="InterPro"/>
</dbReference>
<feature type="domain" description="HTH araC/xylS-type" evidence="4">
    <location>
        <begin position="187"/>
        <end position="285"/>
    </location>
</feature>
<dbReference type="OrthoDB" id="2611870at2"/>
<dbReference type="SUPFAM" id="SSF46689">
    <property type="entry name" value="Homeodomain-like"/>
    <property type="match status" value="1"/>
</dbReference>
<keyword evidence="6" id="KW-1185">Reference proteome</keyword>
<reference evidence="6" key="1">
    <citation type="submission" date="2016-10" db="EMBL/GenBank/DDBJ databases">
        <authorList>
            <person name="Varghese N."/>
            <person name="Submissions S."/>
        </authorList>
    </citation>
    <scope>NUCLEOTIDE SEQUENCE [LARGE SCALE GENOMIC DNA]</scope>
    <source>
        <strain evidence="6">DS-12</strain>
    </source>
</reference>
<dbReference type="Proteomes" id="UP000199036">
    <property type="component" value="Unassembled WGS sequence"/>
</dbReference>
<sequence length="286" mass="32787">MYKITDELNINGFSVNSIDYYIERNGGNRSFEGLDYFCILIVINNSAVTIDGILYELKRGSLVFVGPLKKVVFCEESEKKGSVYALVFSASFFERSAKDSLMLNSDLFFDKSSKVVVTQASIPIDEVLKLIITRLDLYKTKQNNGLYISVAHNCVEALLLDGLFYVDEKAYEEQNDVRKFTFIDIVNRFRVLLQKHYQIEKHVSFYAEQLFVTPRRLSEMTESVLGRSAKQVIIDKVVSEGIRMLKHSNFTVSEVAYQLGFNDEANFSTFIKKHTTKNPRMIRHAG</sequence>
<dbReference type="InterPro" id="IPR009057">
    <property type="entry name" value="Homeodomain-like_sf"/>
</dbReference>
<dbReference type="InterPro" id="IPR018060">
    <property type="entry name" value="HTH_AraC"/>
</dbReference>
<dbReference type="STRING" id="913024.SAMN05421741_105154"/>
<dbReference type="PANTHER" id="PTHR43280">
    <property type="entry name" value="ARAC-FAMILY TRANSCRIPTIONAL REGULATOR"/>
    <property type="match status" value="1"/>
</dbReference>
<keyword evidence="3" id="KW-0804">Transcription</keyword>
<keyword evidence="2 5" id="KW-0238">DNA-binding</keyword>
<dbReference type="RefSeq" id="WP_091520464.1">
    <property type="nucleotide sequence ID" value="NZ_FOVI01000005.1"/>
</dbReference>
<evidence type="ECO:0000313" key="6">
    <source>
        <dbReference type="Proteomes" id="UP000199036"/>
    </source>
</evidence>
<dbReference type="Pfam" id="PF12833">
    <property type="entry name" value="HTH_18"/>
    <property type="match status" value="1"/>
</dbReference>
<dbReference type="PANTHER" id="PTHR43280:SF32">
    <property type="entry name" value="TRANSCRIPTIONAL REGULATORY PROTEIN"/>
    <property type="match status" value="1"/>
</dbReference>
<name>A0A1I4Z4B7_9FLAO</name>
<dbReference type="Gene3D" id="1.10.10.60">
    <property type="entry name" value="Homeodomain-like"/>
    <property type="match status" value="1"/>
</dbReference>
<evidence type="ECO:0000256" key="3">
    <source>
        <dbReference type="ARBA" id="ARBA00023163"/>
    </source>
</evidence>
<protein>
    <submittedName>
        <fullName evidence="5">AraC-type DNA-binding protein</fullName>
    </submittedName>
</protein>
<dbReference type="EMBL" id="FOVI01000005">
    <property type="protein sequence ID" value="SFN44903.1"/>
    <property type="molecule type" value="Genomic_DNA"/>
</dbReference>
<evidence type="ECO:0000256" key="1">
    <source>
        <dbReference type="ARBA" id="ARBA00023015"/>
    </source>
</evidence>
<dbReference type="AlphaFoldDB" id="A0A1I4Z4B7"/>
<evidence type="ECO:0000313" key="5">
    <source>
        <dbReference type="EMBL" id="SFN44903.1"/>
    </source>
</evidence>
<dbReference type="PROSITE" id="PS01124">
    <property type="entry name" value="HTH_ARAC_FAMILY_2"/>
    <property type="match status" value="1"/>
</dbReference>
<accession>A0A1I4Z4B7</accession>
<dbReference type="SMART" id="SM00342">
    <property type="entry name" value="HTH_ARAC"/>
    <property type="match status" value="1"/>
</dbReference>
<dbReference type="GO" id="GO:0003700">
    <property type="term" value="F:DNA-binding transcription factor activity"/>
    <property type="evidence" value="ECO:0007669"/>
    <property type="project" value="InterPro"/>
</dbReference>
<keyword evidence="1" id="KW-0805">Transcription regulation</keyword>
<evidence type="ECO:0000256" key="2">
    <source>
        <dbReference type="ARBA" id="ARBA00023125"/>
    </source>
</evidence>
<gene>
    <name evidence="5" type="ORF">SAMN05421741_105154</name>
</gene>
<organism evidence="5 6">
    <name type="scientific">Paenimyroides ummariense</name>
    <dbReference type="NCBI Taxonomy" id="913024"/>
    <lineage>
        <taxon>Bacteria</taxon>
        <taxon>Pseudomonadati</taxon>
        <taxon>Bacteroidota</taxon>
        <taxon>Flavobacteriia</taxon>
        <taxon>Flavobacteriales</taxon>
        <taxon>Flavobacteriaceae</taxon>
        <taxon>Paenimyroides</taxon>
    </lineage>
</organism>
<evidence type="ECO:0000259" key="4">
    <source>
        <dbReference type="PROSITE" id="PS01124"/>
    </source>
</evidence>